<evidence type="ECO:0000313" key="10">
    <source>
        <dbReference type="RefSeq" id="XP_022249710.1"/>
    </source>
</evidence>
<dbReference type="InterPro" id="IPR027417">
    <property type="entry name" value="P-loop_NTPase"/>
</dbReference>
<dbReference type="PROSITE" id="PS51192">
    <property type="entry name" value="HELICASE_ATP_BIND_1"/>
    <property type="match status" value="1"/>
</dbReference>
<keyword evidence="5 10" id="KW-0347">Helicase</keyword>
<reference evidence="10" key="1">
    <citation type="submission" date="2025-08" db="UniProtKB">
        <authorList>
            <consortium name="RefSeq"/>
        </authorList>
    </citation>
    <scope>IDENTIFICATION</scope>
    <source>
        <tissue evidence="10">Muscle</tissue>
    </source>
</reference>
<feature type="domain" description="Helicase ATP-binding" evidence="8">
    <location>
        <begin position="63"/>
        <end position="209"/>
    </location>
</feature>
<protein>
    <recommendedName>
        <fullName evidence="1">RNA helicase</fullName>
        <ecNumber evidence="1">3.6.4.13</ecNumber>
    </recommendedName>
</protein>
<evidence type="ECO:0000256" key="2">
    <source>
        <dbReference type="ARBA" id="ARBA00022737"/>
    </source>
</evidence>
<dbReference type="PANTHER" id="PTHR22655:SF2">
    <property type="entry name" value="ATP-DEPENDENT RNA HELICASE TDRD12-RELATED"/>
    <property type="match status" value="1"/>
</dbReference>
<evidence type="ECO:0000256" key="4">
    <source>
        <dbReference type="ARBA" id="ARBA00022801"/>
    </source>
</evidence>
<keyword evidence="6" id="KW-0067">ATP-binding</keyword>
<keyword evidence="2" id="KW-0677">Repeat</keyword>
<organism evidence="9 10">
    <name type="scientific">Limulus polyphemus</name>
    <name type="common">Atlantic horseshoe crab</name>
    <dbReference type="NCBI Taxonomy" id="6850"/>
    <lineage>
        <taxon>Eukaryota</taxon>
        <taxon>Metazoa</taxon>
        <taxon>Ecdysozoa</taxon>
        <taxon>Arthropoda</taxon>
        <taxon>Chelicerata</taxon>
        <taxon>Merostomata</taxon>
        <taxon>Xiphosura</taxon>
        <taxon>Limulidae</taxon>
        <taxon>Limulus</taxon>
    </lineage>
</organism>
<dbReference type="RefSeq" id="XP_022249710.1">
    <property type="nucleotide sequence ID" value="XM_022394002.1"/>
</dbReference>
<dbReference type="GeneID" id="106466044"/>
<name>A0ABM1T1F4_LIMPO</name>
<dbReference type="PANTHER" id="PTHR22655">
    <property type="entry name" value="ATP-DEPENDENT RNA HELICASE TDRD12-RELATED"/>
    <property type="match status" value="1"/>
</dbReference>
<gene>
    <name evidence="10" type="primary">LOC106466044</name>
</gene>
<dbReference type="Gene3D" id="3.40.50.300">
    <property type="entry name" value="P-loop containing nucleotide triphosphate hydrolases"/>
    <property type="match status" value="3"/>
</dbReference>
<accession>A0ABM1T1F4</accession>
<evidence type="ECO:0000259" key="8">
    <source>
        <dbReference type="PROSITE" id="PS51192"/>
    </source>
</evidence>
<evidence type="ECO:0000256" key="6">
    <source>
        <dbReference type="ARBA" id="ARBA00022840"/>
    </source>
</evidence>
<dbReference type="GO" id="GO:0004386">
    <property type="term" value="F:helicase activity"/>
    <property type="evidence" value="ECO:0007669"/>
    <property type="project" value="UniProtKB-KW"/>
</dbReference>
<keyword evidence="3" id="KW-0547">Nucleotide-binding</keyword>
<comment type="catalytic activity">
    <reaction evidence="7">
        <text>ATP + H2O = ADP + phosphate + H(+)</text>
        <dbReference type="Rhea" id="RHEA:13065"/>
        <dbReference type="ChEBI" id="CHEBI:15377"/>
        <dbReference type="ChEBI" id="CHEBI:15378"/>
        <dbReference type="ChEBI" id="CHEBI:30616"/>
        <dbReference type="ChEBI" id="CHEBI:43474"/>
        <dbReference type="ChEBI" id="CHEBI:456216"/>
        <dbReference type="EC" id="3.6.4.13"/>
    </reaction>
</comment>
<dbReference type="SUPFAM" id="SSF52540">
    <property type="entry name" value="P-loop containing nucleoside triphosphate hydrolases"/>
    <property type="match status" value="1"/>
</dbReference>
<dbReference type="InterPro" id="IPR014001">
    <property type="entry name" value="Helicase_ATP-bd"/>
</dbReference>
<evidence type="ECO:0000256" key="7">
    <source>
        <dbReference type="ARBA" id="ARBA00047984"/>
    </source>
</evidence>
<dbReference type="Proteomes" id="UP000694941">
    <property type="component" value="Unplaced"/>
</dbReference>
<dbReference type="EC" id="3.6.4.13" evidence="1"/>
<proteinExistence type="predicted"/>
<keyword evidence="9" id="KW-1185">Reference proteome</keyword>
<keyword evidence="4" id="KW-0378">Hydrolase</keyword>
<evidence type="ECO:0000313" key="9">
    <source>
        <dbReference type="Proteomes" id="UP000694941"/>
    </source>
</evidence>
<evidence type="ECO:0000256" key="5">
    <source>
        <dbReference type="ARBA" id="ARBA00022806"/>
    </source>
</evidence>
<evidence type="ECO:0000256" key="1">
    <source>
        <dbReference type="ARBA" id="ARBA00012552"/>
    </source>
</evidence>
<evidence type="ECO:0000256" key="3">
    <source>
        <dbReference type="ARBA" id="ARBA00022741"/>
    </source>
</evidence>
<sequence>MVGVVVQVEVKAVGRMVAPAKIEPQVGQDPEWCGIKTELWRGVKLRLEAIKFCGPSCIQSVVWPAVLRGRSVIAVGPPHSGKTLSYLLPLLSSVLQLNTYLEIPDGSGVQLINGCDFLIATPSSFLRMLQNHEGKVTNLRRCCHLVLDDGETLVEEFTKQVREVLMEYASSVRQRGDIAAPNQIILCTEKWTKGIESFMYNCMKDPLVFFSSLFEAAIYALIPNFVEICDSSQRSTTLLNLVSNNKGLKIVVCVSSPASALEVHKILKNFSIYSILAHDNMVHYDLNEVAQEWHTSHASGSHPVLVVSDNVLPALQVRDAQCLIHYDLPEISRFQFGSRYLTLSDYFPRIAELSKEDLKTLEVECVSHLILTEDSLKQATALVRFIKRTGRKVPQKLKEMAKKCQNMVEGQQSKSKLFSEIDPDTAEWIGCSAKVNLEKRKIHPVLI</sequence>